<dbReference type="InterPro" id="IPR000792">
    <property type="entry name" value="Tscrpt_reg_LuxR_C"/>
</dbReference>
<dbReference type="InterPro" id="IPR058245">
    <property type="entry name" value="NreC/VraR/RcsB-like_REC"/>
</dbReference>
<dbReference type="InterPro" id="IPR016032">
    <property type="entry name" value="Sig_transdc_resp-reg_C-effctor"/>
</dbReference>
<evidence type="ECO:0000256" key="3">
    <source>
        <dbReference type="PROSITE-ProRule" id="PRU00169"/>
    </source>
</evidence>
<dbReference type="InterPro" id="IPR001789">
    <property type="entry name" value="Sig_transdc_resp-reg_receiver"/>
</dbReference>
<dbReference type="PANTHER" id="PTHR45566:SF2">
    <property type="entry name" value="NARL SUBFAMILY"/>
    <property type="match status" value="1"/>
</dbReference>
<gene>
    <name evidence="6" type="ORF">PMES_01472</name>
</gene>
<sequence>MMQILIADDHDLVRETLAAYLVDQGRSEVSVAPDLEKALSTIAKHGPFDVVLLDLEMPGMNGLEGLERARAANKMQPVGIISGTTTRRAADAALAGGASGFLPKTLSARSLLNAIRFMAAGEVFAPVALMAQSEADTAHAFDETLSPRERQVLVGLTNGWANKEIARKLSLREVTVKLHVKTLCRKLSARNRTHAAMIAKDAGYV</sequence>
<dbReference type="PROSITE" id="PS50043">
    <property type="entry name" value="HTH_LUXR_2"/>
    <property type="match status" value="1"/>
</dbReference>
<dbReference type="Gene3D" id="3.40.50.2300">
    <property type="match status" value="1"/>
</dbReference>
<evidence type="ECO:0000313" key="6">
    <source>
        <dbReference type="EMBL" id="KAF0676153.1"/>
    </source>
</evidence>
<accession>A0A921TCW3</accession>
<dbReference type="Pfam" id="PF00196">
    <property type="entry name" value="GerE"/>
    <property type="match status" value="1"/>
</dbReference>
<proteinExistence type="predicted"/>
<evidence type="ECO:0000256" key="2">
    <source>
        <dbReference type="ARBA" id="ARBA00023125"/>
    </source>
</evidence>
<dbReference type="CDD" id="cd17535">
    <property type="entry name" value="REC_NarL-like"/>
    <property type="match status" value="1"/>
</dbReference>
<dbReference type="InterPro" id="IPR036388">
    <property type="entry name" value="WH-like_DNA-bd_sf"/>
</dbReference>
<dbReference type="PANTHER" id="PTHR45566">
    <property type="entry name" value="HTH-TYPE TRANSCRIPTIONAL REGULATOR YHJB-RELATED"/>
    <property type="match status" value="1"/>
</dbReference>
<evidence type="ECO:0000259" key="5">
    <source>
        <dbReference type="PROSITE" id="PS50110"/>
    </source>
</evidence>
<comment type="caution">
    <text evidence="6">The sequence shown here is derived from an EMBL/GenBank/DDBJ whole genome shotgun (WGS) entry which is preliminary data.</text>
</comment>
<keyword evidence="2" id="KW-0238">DNA-binding</keyword>
<feature type="modified residue" description="4-aspartylphosphate" evidence="3">
    <location>
        <position position="54"/>
    </location>
</feature>
<dbReference type="EMBL" id="APKE01000016">
    <property type="protein sequence ID" value="KAF0676153.1"/>
    <property type="molecule type" value="Genomic_DNA"/>
</dbReference>
<dbReference type="PRINTS" id="PR00038">
    <property type="entry name" value="HTHLUXR"/>
</dbReference>
<dbReference type="AlphaFoldDB" id="A0A921TCW3"/>
<dbReference type="SMART" id="SM00448">
    <property type="entry name" value="REC"/>
    <property type="match status" value="1"/>
</dbReference>
<dbReference type="SUPFAM" id="SSF52172">
    <property type="entry name" value="CheY-like"/>
    <property type="match status" value="1"/>
</dbReference>
<dbReference type="InterPro" id="IPR051015">
    <property type="entry name" value="EvgA-like"/>
</dbReference>
<evidence type="ECO:0000313" key="7">
    <source>
        <dbReference type="Proteomes" id="UP000698242"/>
    </source>
</evidence>
<evidence type="ECO:0000259" key="4">
    <source>
        <dbReference type="PROSITE" id="PS50043"/>
    </source>
</evidence>
<feature type="domain" description="Response regulatory" evidence="5">
    <location>
        <begin position="3"/>
        <end position="119"/>
    </location>
</feature>
<dbReference type="SMART" id="SM00421">
    <property type="entry name" value="HTH_LUXR"/>
    <property type="match status" value="1"/>
</dbReference>
<protein>
    <submittedName>
        <fullName evidence="6">Two component transcriptional regulator LuxR family protein</fullName>
    </submittedName>
</protein>
<evidence type="ECO:0000256" key="1">
    <source>
        <dbReference type="ARBA" id="ARBA00022553"/>
    </source>
</evidence>
<dbReference type="Pfam" id="PF00072">
    <property type="entry name" value="Response_reg"/>
    <property type="match status" value="1"/>
</dbReference>
<dbReference type="GO" id="GO:0000160">
    <property type="term" value="P:phosphorelay signal transduction system"/>
    <property type="evidence" value="ECO:0007669"/>
    <property type="project" value="InterPro"/>
</dbReference>
<keyword evidence="1 3" id="KW-0597">Phosphoprotein</keyword>
<dbReference type="GO" id="GO:0003677">
    <property type="term" value="F:DNA binding"/>
    <property type="evidence" value="ECO:0007669"/>
    <property type="project" value="UniProtKB-KW"/>
</dbReference>
<dbReference type="Proteomes" id="UP000698242">
    <property type="component" value="Unassembled WGS sequence"/>
</dbReference>
<reference evidence="6" key="1">
    <citation type="submission" date="2013-03" db="EMBL/GenBank/DDBJ databases">
        <title>Genome Sequence of the Profundibacterium mesophilum strain KAUST100406-0324T from Red Sea, a novel genus in the family Rhodobacteraceae.</title>
        <authorList>
            <person name="Essack M."/>
            <person name="Alam I."/>
            <person name="Lafi F."/>
            <person name="Alawi W."/>
            <person name="Kamanu F."/>
            <person name="Al-Suwailem A."/>
            <person name="Lee O.O."/>
            <person name="Xu Y."/>
            <person name="Bajic V."/>
            <person name="Qian P.-Y."/>
            <person name="Archer J."/>
        </authorList>
    </citation>
    <scope>NUCLEOTIDE SEQUENCE</scope>
    <source>
        <strain evidence="6">KAUST100406-0324</strain>
    </source>
</reference>
<keyword evidence="7" id="KW-1185">Reference proteome</keyword>
<dbReference type="CDD" id="cd06170">
    <property type="entry name" value="LuxR_C_like"/>
    <property type="match status" value="1"/>
</dbReference>
<dbReference type="Gene3D" id="1.10.10.10">
    <property type="entry name" value="Winged helix-like DNA-binding domain superfamily/Winged helix DNA-binding domain"/>
    <property type="match status" value="1"/>
</dbReference>
<feature type="domain" description="HTH luxR-type" evidence="4">
    <location>
        <begin position="138"/>
        <end position="203"/>
    </location>
</feature>
<dbReference type="SUPFAM" id="SSF46894">
    <property type="entry name" value="C-terminal effector domain of the bipartite response regulators"/>
    <property type="match status" value="1"/>
</dbReference>
<dbReference type="GO" id="GO:0006355">
    <property type="term" value="P:regulation of DNA-templated transcription"/>
    <property type="evidence" value="ECO:0007669"/>
    <property type="project" value="InterPro"/>
</dbReference>
<organism evidence="6 7">
    <name type="scientific">Profundibacterium mesophilum KAUST100406-0324</name>
    <dbReference type="NCBI Taxonomy" id="1037889"/>
    <lineage>
        <taxon>Bacteria</taxon>
        <taxon>Pseudomonadati</taxon>
        <taxon>Pseudomonadota</taxon>
        <taxon>Alphaproteobacteria</taxon>
        <taxon>Rhodobacterales</taxon>
        <taxon>Roseobacteraceae</taxon>
        <taxon>Profundibacterium</taxon>
    </lineage>
</organism>
<dbReference type="InterPro" id="IPR011006">
    <property type="entry name" value="CheY-like_superfamily"/>
</dbReference>
<name>A0A921TCW3_9RHOB</name>
<dbReference type="PROSITE" id="PS50110">
    <property type="entry name" value="RESPONSE_REGULATORY"/>
    <property type="match status" value="1"/>
</dbReference>